<feature type="active site" description="Nucleophile" evidence="5">
    <location>
        <position position="9"/>
    </location>
</feature>
<evidence type="ECO:0000256" key="2">
    <source>
        <dbReference type="ARBA" id="ARBA00013064"/>
    </source>
</evidence>
<dbReference type="SUPFAM" id="SSF52788">
    <property type="entry name" value="Phosphotyrosine protein phosphatases I"/>
    <property type="match status" value="1"/>
</dbReference>
<dbReference type="EMBL" id="CP013987">
    <property type="protein sequence ID" value="ALZ85720.1"/>
    <property type="molecule type" value="Genomic_DNA"/>
</dbReference>
<evidence type="ECO:0000256" key="1">
    <source>
        <dbReference type="ARBA" id="ARBA00011063"/>
    </source>
</evidence>
<evidence type="ECO:0000313" key="7">
    <source>
        <dbReference type="EMBL" id="ALZ85720.1"/>
    </source>
</evidence>
<dbReference type="FunFam" id="3.40.50.2300:FF:000113">
    <property type="entry name" value="Low molecular weight protein-tyrosine-phosphatase"/>
    <property type="match status" value="1"/>
</dbReference>
<evidence type="ECO:0000259" key="6">
    <source>
        <dbReference type="SMART" id="SM00226"/>
    </source>
</evidence>
<dbReference type="SMART" id="SM00226">
    <property type="entry name" value="LMWPc"/>
    <property type="match status" value="1"/>
</dbReference>
<dbReference type="KEGG" id="por:APT59_16480"/>
<keyword evidence="4" id="KW-0904">Protein phosphatase</keyword>
<dbReference type="GO" id="GO:0004725">
    <property type="term" value="F:protein tyrosine phosphatase activity"/>
    <property type="evidence" value="ECO:0007669"/>
    <property type="project" value="UniProtKB-EC"/>
</dbReference>
<keyword evidence="3" id="KW-0378">Hydrolase</keyword>
<evidence type="ECO:0000256" key="3">
    <source>
        <dbReference type="ARBA" id="ARBA00022801"/>
    </source>
</evidence>
<dbReference type="CDD" id="cd16343">
    <property type="entry name" value="LMWPTP"/>
    <property type="match status" value="1"/>
</dbReference>
<evidence type="ECO:0000313" key="8">
    <source>
        <dbReference type="Proteomes" id="UP000064137"/>
    </source>
</evidence>
<accession>A0A0U4W2X4</accession>
<reference evidence="7 8" key="1">
    <citation type="submission" date="2016-01" db="EMBL/GenBank/DDBJ databases">
        <title>Annotation of Pseudomonas oryzihabitans USDA-ARS-USMARC-56511.</title>
        <authorList>
            <person name="Harhay G.P."/>
            <person name="Harhay D.M."/>
            <person name="Smith T.P.L."/>
            <person name="Bono J.L."/>
            <person name="Heaton M.P."/>
            <person name="Clawson M.L."/>
            <person name="Chitko-Mckown C.G."/>
            <person name="Capik S.F."/>
            <person name="DeDonder K.D."/>
            <person name="Apley M.D."/>
            <person name="Lubbers B.V."/>
            <person name="White B.J."/>
            <person name="Larson R.L."/>
        </authorList>
    </citation>
    <scope>NUCLEOTIDE SEQUENCE [LARGE SCALE GENOMIC DNA]</scope>
    <source>
        <strain evidence="7 8">USDA-ARS-USMARC-56511</strain>
    </source>
</reference>
<dbReference type="InterPro" id="IPR017867">
    <property type="entry name" value="Tyr_phospatase_low_mol_wt"/>
</dbReference>
<dbReference type="Pfam" id="PF01451">
    <property type="entry name" value="LMWPc"/>
    <property type="match status" value="1"/>
</dbReference>
<dbReference type="PRINTS" id="PR00719">
    <property type="entry name" value="LMWPTPASE"/>
</dbReference>
<dbReference type="Gene3D" id="3.40.50.2300">
    <property type="match status" value="1"/>
</dbReference>
<dbReference type="InterPro" id="IPR036196">
    <property type="entry name" value="Ptyr_pPase_sf"/>
</dbReference>
<dbReference type="PANTHER" id="PTHR11717">
    <property type="entry name" value="LOW MOLECULAR WEIGHT PROTEIN TYROSINE PHOSPHATASE"/>
    <property type="match status" value="1"/>
</dbReference>
<dbReference type="EC" id="3.1.3.48" evidence="2"/>
<dbReference type="InterPro" id="IPR050438">
    <property type="entry name" value="LMW_PTPase"/>
</dbReference>
<dbReference type="AlphaFoldDB" id="A0A0U4W2X4"/>
<feature type="active site" description="Proton donor" evidence="5">
    <location>
        <position position="124"/>
    </location>
</feature>
<evidence type="ECO:0000256" key="4">
    <source>
        <dbReference type="ARBA" id="ARBA00022912"/>
    </source>
</evidence>
<sequence length="157" mass="16858">MTLRILFVCMGNICRSPTAEGILRTKLDAAGLAEAVTLDSAGTGDWHVGKAPDSRAIQAAAGRGYDISGLRARQVTTDDFQRFDLILAMDQDNLAWLEQLRPDQGAVPELFLARQGLAVDEVPDPYYGGAAGFERVLDLLESACDGLVAEVAARHGR</sequence>
<feature type="active site" evidence="5">
    <location>
        <position position="15"/>
    </location>
</feature>
<proteinExistence type="inferred from homology"/>
<dbReference type="Proteomes" id="UP000064137">
    <property type="component" value="Chromosome"/>
</dbReference>
<name>A0A0U4W2X4_9PSED</name>
<dbReference type="OrthoDB" id="9784339at2"/>
<evidence type="ECO:0000256" key="5">
    <source>
        <dbReference type="PIRSR" id="PIRSR617867-1"/>
    </source>
</evidence>
<organism evidence="7 8">
    <name type="scientific">Pseudomonas oryzihabitans</name>
    <dbReference type="NCBI Taxonomy" id="47885"/>
    <lineage>
        <taxon>Bacteria</taxon>
        <taxon>Pseudomonadati</taxon>
        <taxon>Pseudomonadota</taxon>
        <taxon>Gammaproteobacteria</taxon>
        <taxon>Pseudomonadales</taxon>
        <taxon>Pseudomonadaceae</taxon>
        <taxon>Pseudomonas</taxon>
    </lineage>
</organism>
<dbReference type="InterPro" id="IPR023485">
    <property type="entry name" value="Ptyr_pPase"/>
</dbReference>
<dbReference type="PANTHER" id="PTHR11717:SF7">
    <property type="entry name" value="LOW MOLECULAR WEIGHT PHOSPHOTYROSINE PROTEIN PHOSPHATASE"/>
    <property type="match status" value="1"/>
</dbReference>
<comment type="similarity">
    <text evidence="1">Belongs to the low molecular weight phosphotyrosine protein phosphatase family.</text>
</comment>
<feature type="domain" description="Phosphotyrosine protein phosphatase I" evidence="6">
    <location>
        <begin position="3"/>
        <end position="150"/>
    </location>
</feature>
<gene>
    <name evidence="7" type="ORF">APT59_16480</name>
</gene>
<protein>
    <recommendedName>
        <fullName evidence="2">protein-tyrosine-phosphatase</fullName>
        <ecNumber evidence="2">3.1.3.48</ecNumber>
    </recommendedName>
</protein>